<dbReference type="RefSeq" id="WP_098469820.1">
    <property type="nucleotide sequence ID" value="NZ_PDJD01000001.1"/>
</dbReference>
<evidence type="ECO:0000259" key="1">
    <source>
        <dbReference type="Pfam" id="PF01979"/>
    </source>
</evidence>
<feature type="domain" description="Amidohydrolase-related" evidence="1">
    <location>
        <begin position="64"/>
        <end position="423"/>
    </location>
</feature>
<dbReference type="InterPro" id="IPR057744">
    <property type="entry name" value="OTAase-like"/>
</dbReference>
<dbReference type="Pfam" id="PF01979">
    <property type="entry name" value="Amidohydro_1"/>
    <property type="match status" value="1"/>
</dbReference>
<protein>
    <submittedName>
        <fullName evidence="2">Imidazolonepropionase-like amidohydrolase</fullName>
    </submittedName>
</protein>
<dbReference type="InterPro" id="IPR006680">
    <property type="entry name" value="Amidohydro-rel"/>
</dbReference>
<dbReference type="SUPFAM" id="SSF51556">
    <property type="entry name" value="Metallo-dependent hydrolases"/>
    <property type="match status" value="1"/>
</dbReference>
<evidence type="ECO:0000313" key="3">
    <source>
        <dbReference type="Proteomes" id="UP000224915"/>
    </source>
</evidence>
<gene>
    <name evidence="2" type="ORF">ATL40_2523</name>
</gene>
<dbReference type="Gene3D" id="2.30.40.10">
    <property type="entry name" value="Urease, subunit C, domain 1"/>
    <property type="match status" value="1"/>
</dbReference>
<reference evidence="2 3" key="1">
    <citation type="submission" date="2017-10" db="EMBL/GenBank/DDBJ databases">
        <title>Sequencing the genomes of 1000 actinobacteria strains.</title>
        <authorList>
            <person name="Klenk H.-P."/>
        </authorList>
    </citation>
    <scope>NUCLEOTIDE SEQUENCE [LARGE SCALE GENOMIC DNA]</scope>
    <source>
        <strain evidence="2 3">DSM 21801</strain>
    </source>
</reference>
<name>A0A2A9D2H8_9MICO</name>
<sequence length="434" mass="46127">MSTTPPANPRTIIRNVRVFDGVGPDVTENADVLIEGSHITAVSDSPVGDAPGTPTVEIDGKGGFVMPGMSDAHVHLMGNSNSYMDFIAGPTGILVGNTIAEAKRMLLRGFTTVRDMGGDTAPVKTLIDRGVFEGPRIFPSQAMISQTSGHGDFAFQYETPEVFGGSPSRTDSILFTRVADGPERVLTAVREQLRSGATQIKLTAGGGAASMYDPLSTLQFTPEELRAAVAAASDYGTYVATHVYTPHGIRRVLDAGVRSIEHGHLADEETIAYVAEKGAWLSMQPFAEEDHHYPDPNRAAKNREICDGTAEVYGWAAKHGVKTAWGTDLLLEPQSAARQSVMAARLGEFFTNAEALAMLTSGNAALFEMAGERNTYARAPLGVLQPGAWADLLLFDGDPLADLSVIADPEHNLQLIVKNGQVVKNTLPAATPAA</sequence>
<dbReference type="PANTHER" id="PTHR43135:SF3">
    <property type="entry name" value="ALPHA-D-RIBOSE 1-METHYLPHOSPHONATE 5-TRIPHOSPHATE DIPHOSPHATASE"/>
    <property type="match status" value="1"/>
</dbReference>
<dbReference type="SUPFAM" id="SSF51338">
    <property type="entry name" value="Composite domain of metallo-dependent hydrolases"/>
    <property type="match status" value="1"/>
</dbReference>
<dbReference type="AlphaFoldDB" id="A0A2A9D2H8"/>
<dbReference type="GO" id="GO:0016810">
    <property type="term" value="F:hydrolase activity, acting on carbon-nitrogen (but not peptide) bonds"/>
    <property type="evidence" value="ECO:0007669"/>
    <property type="project" value="InterPro"/>
</dbReference>
<dbReference type="Gene3D" id="3.20.20.140">
    <property type="entry name" value="Metal-dependent hydrolases"/>
    <property type="match status" value="1"/>
</dbReference>
<dbReference type="InterPro" id="IPR032466">
    <property type="entry name" value="Metal_Hydrolase"/>
</dbReference>
<dbReference type="InterPro" id="IPR011059">
    <property type="entry name" value="Metal-dep_hydrolase_composite"/>
</dbReference>
<dbReference type="PANTHER" id="PTHR43135">
    <property type="entry name" value="ALPHA-D-RIBOSE 1-METHYLPHOSPHONATE 5-TRIPHOSPHATE DIPHOSPHATASE"/>
    <property type="match status" value="1"/>
</dbReference>
<dbReference type="OrthoDB" id="3189065at2"/>
<comment type="caution">
    <text evidence="2">The sequence shown here is derived from an EMBL/GenBank/DDBJ whole genome shotgun (WGS) entry which is preliminary data.</text>
</comment>
<dbReference type="InterPro" id="IPR051781">
    <property type="entry name" value="Metallo-dep_Hydrolase"/>
</dbReference>
<keyword evidence="3" id="KW-1185">Reference proteome</keyword>
<proteinExistence type="predicted"/>
<evidence type="ECO:0000313" key="2">
    <source>
        <dbReference type="EMBL" id="PFG20907.1"/>
    </source>
</evidence>
<organism evidence="2 3">
    <name type="scientific">Serinibacter salmoneus</name>
    <dbReference type="NCBI Taxonomy" id="556530"/>
    <lineage>
        <taxon>Bacteria</taxon>
        <taxon>Bacillati</taxon>
        <taxon>Actinomycetota</taxon>
        <taxon>Actinomycetes</taxon>
        <taxon>Micrococcales</taxon>
        <taxon>Beutenbergiaceae</taxon>
        <taxon>Serinibacter</taxon>
    </lineage>
</organism>
<keyword evidence="2" id="KW-0378">Hydrolase</keyword>
<dbReference type="CDD" id="cd01299">
    <property type="entry name" value="Met_dep_hydrolase_A"/>
    <property type="match status" value="1"/>
</dbReference>
<dbReference type="EMBL" id="PDJD01000001">
    <property type="protein sequence ID" value="PFG20907.1"/>
    <property type="molecule type" value="Genomic_DNA"/>
</dbReference>
<accession>A0A2A9D2H8</accession>
<dbReference type="Proteomes" id="UP000224915">
    <property type="component" value="Unassembled WGS sequence"/>
</dbReference>